<keyword evidence="2" id="KW-0378">Hydrolase</keyword>
<dbReference type="PROSITE" id="PS00141">
    <property type="entry name" value="ASP_PROTEASE"/>
    <property type="match status" value="1"/>
</dbReference>
<feature type="transmembrane region" description="Helical" evidence="1">
    <location>
        <begin position="6"/>
        <end position="27"/>
    </location>
</feature>
<organism evidence="2 3">
    <name type="scientific">Pontivivens nitratireducens</name>
    <dbReference type="NCBI Taxonomy" id="2758038"/>
    <lineage>
        <taxon>Bacteria</taxon>
        <taxon>Pseudomonadati</taxon>
        <taxon>Pseudomonadota</taxon>
        <taxon>Alphaproteobacteria</taxon>
        <taxon>Rhodobacterales</taxon>
        <taxon>Paracoccaceae</taxon>
        <taxon>Pontivivens</taxon>
    </lineage>
</organism>
<name>A0A6G7VM50_9RHOB</name>
<dbReference type="InterPro" id="IPR011969">
    <property type="entry name" value="Clan_AA_Asp_peptidase_C"/>
</dbReference>
<dbReference type="AlphaFoldDB" id="A0A6G7VM50"/>
<dbReference type="InterPro" id="IPR001969">
    <property type="entry name" value="Aspartic_peptidase_AS"/>
</dbReference>
<dbReference type="GO" id="GO:0006508">
    <property type="term" value="P:proteolysis"/>
    <property type="evidence" value="ECO:0007669"/>
    <property type="project" value="UniProtKB-KW"/>
</dbReference>
<dbReference type="InterPro" id="IPR021109">
    <property type="entry name" value="Peptidase_aspartic_dom_sf"/>
</dbReference>
<dbReference type="CDD" id="cd05483">
    <property type="entry name" value="retropepsin_like_bacteria"/>
    <property type="match status" value="1"/>
</dbReference>
<sequence>MTSDNIFQLFYFVILLLAIGGSVVTLYRGQFGRMVRQFLAWVAICAALVIGYENKHIFEGWLIPAQQSVDPAGNVTLLRDTNGYFRVSAMVNEVPVDFLVDTGASLIVLSQADARRAGIAVDDLRYNGVASTANGEVRFAQVLLDSFAIGDAVERGVVASVNAGVLDTSLLGLSYLNRFSRIVIEKDRMILER</sequence>
<protein>
    <submittedName>
        <fullName evidence="2">TIGR02281 family clan AA aspartic protease</fullName>
        <ecNumber evidence="2">3.4.23.-</ecNumber>
    </submittedName>
</protein>
<dbReference type="InterPro" id="IPR034122">
    <property type="entry name" value="Retropepsin-like_bacterial"/>
</dbReference>
<evidence type="ECO:0000256" key="1">
    <source>
        <dbReference type="SAM" id="Phobius"/>
    </source>
</evidence>
<keyword evidence="2" id="KW-0645">Protease</keyword>
<dbReference type="EC" id="3.4.23.-" evidence="2"/>
<dbReference type="Pfam" id="PF13975">
    <property type="entry name" value="gag-asp_proteas"/>
    <property type="match status" value="1"/>
</dbReference>
<dbReference type="EMBL" id="CP049811">
    <property type="protein sequence ID" value="QIK41173.1"/>
    <property type="molecule type" value="Genomic_DNA"/>
</dbReference>
<proteinExistence type="predicted"/>
<dbReference type="SUPFAM" id="SSF50630">
    <property type="entry name" value="Acid proteases"/>
    <property type="match status" value="1"/>
</dbReference>
<keyword evidence="3" id="KW-1185">Reference proteome</keyword>
<evidence type="ECO:0000313" key="2">
    <source>
        <dbReference type="EMBL" id="QIK41173.1"/>
    </source>
</evidence>
<dbReference type="Proteomes" id="UP000500791">
    <property type="component" value="Chromosome"/>
</dbReference>
<dbReference type="NCBIfam" id="TIGR02281">
    <property type="entry name" value="clan_AA_DTGA"/>
    <property type="match status" value="1"/>
</dbReference>
<keyword evidence="1" id="KW-0812">Transmembrane</keyword>
<gene>
    <name evidence="2" type="ORF">G8E03_10575</name>
</gene>
<keyword evidence="1" id="KW-1133">Transmembrane helix</keyword>
<dbReference type="GO" id="GO:0004190">
    <property type="term" value="F:aspartic-type endopeptidase activity"/>
    <property type="evidence" value="ECO:0007669"/>
    <property type="project" value="InterPro"/>
</dbReference>
<dbReference type="RefSeq" id="WP_166191430.1">
    <property type="nucleotide sequence ID" value="NZ_CP049811.1"/>
</dbReference>
<accession>A0A6G7VM50</accession>
<keyword evidence="1" id="KW-0472">Membrane</keyword>
<evidence type="ECO:0000313" key="3">
    <source>
        <dbReference type="Proteomes" id="UP000500791"/>
    </source>
</evidence>
<reference evidence="2 3" key="1">
    <citation type="submission" date="2020-03" db="EMBL/GenBank/DDBJ databases">
        <title>Complete genome sequence of Monaibacterium sp. ALG8 with diverse plasmids.</title>
        <authorList>
            <person name="Sun C."/>
        </authorList>
    </citation>
    <scope>NUCLEOTIDE SEQUENCE [LARGE SCALE GENOMIC DNA]</scope>
    <source>
        <strain evidence="2 3">ALG8</strain>
    </source>
</reference>
<dbReference type="KEGG" id="mon:G8E03_10575"/>
<dbReference type="Gene3D" id="2.40.70.10">
    <property type="entry name" value="Acid Proteases"/>
    <property type="match status" value="1"/>
</dbReference>